<gene>
    <name evidence="1" type="ORF">RHSIM_Rhsim10G0073200</name>
</gene>
<dbReference type="Proteomes" id="UP000626092">
    <property type="component" value="Unassembled WGS sequence"/>
</dbReference>
<organism evidence="1 2">
    <name type="scientific">Rhododendron simsii</name>
    <name type="common">Sims's rhododendron</name>
    <dbReference type="NCBI Taxonomy" id="118357"/>
    <lineage>
        <taxon>Eukaryota</taxon>
        <taxon>Viridiplantae</taxon>
        <taxon>Streptophyta</taxon>
        <taxon>Embryophyta</taxon>
        <taxon>Tracheophyta</taxon>
        <taxon>Spermatophyta</taxon>
        <taxon>Magnoliopsida</taxon>
        <taxon>eudicotyledons</taxon>
        <taxon>Gunneridae</taxon>
        <taxon>Pentapetalae</taxon>
        <taxon>asterids</taxon>
        <taxon>Ericales</taxon>
        <taxon>Ericaceae</taxon>
        <taxon>Ericoideae</taxon>
        <taxon>Rhodoreae</taxon>
        <taxon>Rhododendron</taxon>
    </lineage>
</organism>
<protein>
    <submittedName>
        <fullName evidence="1">Uncharacterized protein</fullName>
    </submittedName>
</protein>
<evidence type="ECO:0000313" key="2">
    <source>
        <dbReference type="Proteomes" id="UP000626092"/>
    </source>
</evidence>
<reference evidence="1" key="1">
    <citation type="submission" date="2019-11" db="EMBL/GenBank/DDBJ databases">
        <authorList>
            <person name="Liu Y."/>
            <person name="Hou J."/>
            <person name="Li T.-Q."/>
            <person name="Guan C.-H."/>
            <person name="Wu X."/>
            <person name="Wu H.-Z."/>
            <person name="Ling F."/>
            <person name="Zhang R."/>
            <person name="Shi X.-G."/>
            <person name="Ren J.-P."/>
            <person name="Chen E.-F."/>
            <person name="Sun J.-M."/>
        </authorList>
    </citation>
    <scope>NUCLEOTIDE SEQUENCE</scope>
    <source>
        <strain evidence="1">Adult_tree_wgs_1</strain>
        <tissue evidence="1">Leaves</tissue>
    </source>
</reference>
<sequence>MPGTSSNRWERQDRLSKVKRTVDSSLIREGPVDFKFEQRMPVPGNCRKGSLEDWRSNPVSGETCRCWATGVAKLRVVANVVVIGITGKFVMDKASGLSCNIGSYDLSRLEMMIFFHHLIMAAQIEFQTQPTLLEAFSLILPKRQVSLSH</sequence>
<evidence type="ECO:0000313" key="1">
    <source>
        <dbReference type="EMBL" id="KAF7130114.1"/>
    </source>
</evidence>
<proteinExistence type="predicted"/>
<accession>A0A834GAX1</accession>
<dbReference type="AlphaFoldDB" id="A0A834GAX1"/>
<name>A0A834GAX1_RHOSS</name>
<comment type="caution">
    <text evidence="1">The sequence shown here is derived from an EMBL/GenBank/DDBJ whole genome shotgun (WGS) entry which is preliminary data.</text>
</comment>
<dbReference type="EMBL" id="WJXA01000010">
    <property type="protein sequence ID" value="KAF7130114.1"/>
    <property type="molecule type" value="Genomic_DNA"/>
</dbReference>
<keyword evidence="2" id="KW-1185">Reference proteome</keyword>